<dbReference type="GO" id="GO:0046872">
    <property type="term" value="F:metal ion binding"/>
    <property type="evidence" value="ECO:0007669"/>
    <property type="project" value="UniProtKB-KW"/>
</dbReference>
<dbReference type="InterPro" id="IPR029149">
    <property type="entry name" value="Creatin/AminoP/Spt16_N"/>
</dbReference>
<feature type="domain" description="Creatinase N-terminal" evidence="6">
    <location>
        <begin position="94"/>
        <end position="212"/>
    </location>
</feature>
<dbReference type="GO" id="GO:0102009">
    <property type="term" value="F:proline dipeptidase activity"/>
    <property type="evidence" value="ECO:0007669"/>
    <property type="project" value="UniProtKB-EC"/>
</dbReference>
<evidence type="ECO:0000256" key="4">
    <source>
        <dbReference type="SAM" id="MobiDB-lite"/>
    </source>
</evidence>
<accession>A0A8B4H8V3</accession>
<dbReference type="SUPFAM" id="SSF53092">
    <property type="entry name" value="Creatinase/prolidase N-terminal domain"/>
    <property type="match status" value="1"/>
</dbReference>
<dbReference type="PANTHER" id="PTHR46112:SF3">
    <property type="entry name" value="AMINOPEPTIDASE YPDF"/>
    <property type="match status" value="1"/>
</dbReference>
<proteinExistence type="inferred from homology"/>
<dbReference type="PANTHER" id="PTHR46112">
    <property type="entry name" value="AMINOPEPTIDASE"/>
    <property type="match status" value="1"/>
</dbReference>
<protein>
    <submittedName>
        <fullName evidence="7">Putative dipeptidase</fullName>
        <ecNumber evidence="7">3.4.13.9</ecNumber>
    </submittedName>
</protein>
<dbReference type="Gene3D" id="3.90.230.10">
    <property type="entry name" value="Creatinase/methionine aminopeptidase superfamily"/>
    <property type="match status" value="1"/>
</dbReference>
<dbReference type="InterPro" id="IPR001131">
    <property type="entry name" value="Peptidase_M24B_aminopep-P_CS"/>
</dbReference>
<dbReference type="AlphaFoldDB" id="A0A8B4H8V3"/>
<dbReference type="InterPro" id="IPR000587">
    <property type="entry name" value="Creatinase_N"/>
</dbReference>
<evidence type="ECO:0000256" key="2">
    <source>
        <dbReference type="ARBA" id="ARBA00022801"/>
    </source>
</evidence>
<keyword evidence="7" id="KW-0645">Protease</keyword>
<keyword evidence="7" id="KW-0224">Dipeptidase</keyword>
<keyword evidence="2 7" id="KW-0378">Hydrolase</keyword>
<sequence>MVGFHDGAGEPENADVGGGEVYPAGNFTIPVVAEDEHVTGSAVAEEVAGGQDEVGVDEYAGAVAGWGVDPYQRRQHSYDNAMSDSVSVSTYSGRLRRAQELCSRRGLAGLVLGPGEQLAYLTGLRFDTHERFSALVVPAVGEIRLVLPVVDRDVTPEERLEIKVETWVDGSSPYDLVPTGRIGVGAELVASHVLRLMPGRELVSATEVLAELFVSKEKLELEELRRAGKAIDRVHAQVPQLLRPGRTERKVAADLSRLILEEHEKVDFVIVGSGPNGANPHHEFSDRILGLGDMVVVDIGGSLQSGYHSDCTRTYVVGGPGAVPRMYRVLYDAQAAAVRTVRPGVTAESVDAAAREVISAAGFGEFFIHRTGHGIGLSLHEEPFIVAGNTMELLPGMAFSVEPGIYIPGKCGARIEDIVAVTEDGCELMNNRPRELL</sequence>
<name>A0A8B4H8V3_9CORY</name>
<dbReference type="SUPFAM" id="SSF55920">
    <property type="entry name" value="Creatinase/aminopeptidase"/>
    <property type="match status" value="1"/>
</dbReference>
<comment type="caution">
    <text evidence="7">The sequence shown here is derived from an EMBL/GenBank/DDBJ whole genome shotgun (WGS) entry which is preliminary data.</text>
</comment>
<dbReference type="Pfam" id="PF00557">
    <property type="entry name" value="Peptidase_M24"/>
    <property type="match status" value="1"/>
</dbReference>
<comment type="similarity">
    <text evidence="3">Belongs to the peptidase M24B family.</text>
</comment>
<dbReference type="PROSITE" id="PS00491">
    <property type="entry name" value="PROLINE_PEPTIDASE"/>
    <property type="match status" value="1"/>
</dbReference>
<evidence type="ECO:0000313" key="7">
    <source>
        <dbReference type="EMBL" id="SPW31212.1"/>
    </source>
</evidence>
<evidence type="ECO:0000259" key="5">
    <source>
        <dbReference type="Pfam" id="PF00557"/>
    </source>
</evidence>
<reference evidence="7 8" key="1">
    <citation type="submission" date="2018-06" db="EMBL/GenBank/DDBJ databases">
        <authorList>
            <consortium name="Pathogen Informatics"/>
            <person name="Doyle S."/>
        </authorList>
    </citation>
    <scope>NUCLEOTIDE SEQUENCE [LARGE SCALE GENOMIC DNA]</scope>
    <source>
        <strain evidence="7 8">NCTC10254</strain>
    </source>
</reference>
<dbReference type="InterPro" id="IPR000994">
    <property type="entry name" value="Pept_M24"/>
</dbReference>
<keyword evidence="1 3" id="KW-0479">Metal-binding</keyword>
<evidence type="ECO:0000256" key="1">
    <source>
        <dbReference type="ARBA" id="ARBA00022723"/>
    </source>
</evidence>
<gene>
    <name evidence="7" type="primary">pepE</name>
    <name evidence="7" type="ORF">NCTC10254_02016</name>
</gene>
<organism evidence="7 8">
    <name type="scientific">Corynebacterium matruchotii</name>
    <dbReference type="NCBI Taxonomy" id="43768"/>
    <lineage>
        <taxon>Bacteria</taxon>
        <taxon>Bacillati</taxon>
        <taxon>Actinomycetota</taxon>
        <taxon>Actinomycetes</taxon>
        <taxon>Mycobacteriales</taxon>
        <taxon>Corynebacteriaceae</taxon>
        <taxon>Corynebacterium</taxon>
    </lineage>
</organism>
<dbReference type="Proteomes" id="UP000249886">
    <property type="component" value="Unassembled WGS sequence"/>
</dbReference>
<evidence type="ECO:0000256" key="3">
    <source>
        <dbReference type="RuleBase" id="RU000590"/>
    </source>
</evidence>
<feature type="region of interest" description="Disordered" evidence="4">
    <location>
        <begin position="1"/>
        <end position="20"/>
    </location>
</feature>
<dbReference type="EMBL" id="UARK01000027">
    <property type="protein sequence ID" value="SPW31212.1"/>
    <property type="molecule type" value="Genomic_DNA"/>
</dbReference>
<evidence type="ECO:0000259" key="6">
    <source>
        <dbReference type="Pfam" id="PF01321"/>
    </source>
</evidence>
<dbReference type="InterPro" id="IPR036005">
    <property type="entry name" value="Creatinase/aminopeptidase-like"/>
</dbReference>
<feature type="domain" description="Peptidase M24" evidence="5">
    <location>
        <begin position="222"/>
        <end position="423"/>
    </location>
</feature>
<dbReference type="Pfam" id="PF01321">
    <property type="entry name" value="Creatinase_N"/>
    <property type="match status" value="1"/>
</dbReference>
<evidence type="ECO:0000313" key="8">
    <source>
        <dbReference type="Proteomes" id="UP000249886"/>
    </source>
</evidence>
<dbReference type="Gene3D" id="3.40.350.10">
    <property type="entry name" value="Creatinase/prolidase N-terminal domain"/>
    <property type="match status" value="1"/>
</dbReference>
<dbReference type="InterPro" id="IPR050659">
    <property type="entry name" value="Peptidase_M24B"/>
</dbReference>
<dbReference type="EC" id="3.4.13.9" evidence="7"/>